<evidence type="ECO:0000313" key="2">
    <source>
        <dbReference type="Proteomes" id="UP000092460"/>
    </source>
</evidence>
<dbReference type="GO" id="GO:0005096">
    <property type="term" value="F:GTPase activator activity"/>
    <property type="evidence" value="ECO:0007669"/>
    <property type="project" value="InterPro"/>
</dbReference>
<dbReference type="GO" id="GO:0005634">
    <property type="term" value="C:nucleus"/>
    <property type="evidence" value="ECO:0007669"/>
    <property type="project" value="TreeGrafter"/>
</dbReference>
<dbReference type="STRING" id="67801.A0A1B0BQL3"/>
<keyword evidence="2" id="KW-1185">Reference proteome</keyword>
<accession>A0A1B0BQL3</accession>
<organism evidence="1 2">
    <name type="scientific">Glossina palpalis gambiensis</name>
    <dbReference type="NCBI Taxonomy" id="67801"/>
    <lineage>
        <taxon>Eukaryota</taxon>
        <taxon>Metazoa</taxon>
        <taxon>Ecdysozoa</taxon>
        <taxon>Arthropoda</taxon>
        <taxon>Hexapoda</taxon>
        <taxon>Insecta</taxon>
        <taxon>Pterygota</taxon>
        <taxon>Neoptera</taxon>
        <taxon>Endopterygota</taxon>
        <taxon>Diptera</taxon>
        <taxon>Brachycera</taxon>
        <taxon>Muscomorpha</taxon>
        <taxon>Hippoboscoidea</taxon>
        <taxon>Glossinidae</taxon>
        <taxon>Glossina</taxon>
    </lineage>
</organism>
<evidence type="ECO:0000313" key="1">
    <source>
        <dbReference type="EnsemblMetazoa" id="GPPI037509-PA"/>
    </source>
</evidence>
<dbReference type="InterPro" id="IPR046995">
    <property type="entry name" value="RGS10/12/14-like"/>
</dbReference>
<dbReference type="PANTHER" id="PTHR45945">
    <property type="entry name" value="REGULATOR OF G-PROTEIN SIGNALING LOCO"/>
    <property type="match status" value="1"/>
</dbReference>
<dbReference type="GO" id="GO:0008277">
    <property type="term" value="P:regulation of G protein-coupled receptor signaling pathway"/>
    <property type="evidence" value="ECO:0007669"/>
    <property type="project" value="TreeGrafter"/>
</dbReference>
<reference evidence="2" key="1">
    <citation type="submission" date="2015-01" db="EMBL/GenBank/DDBJ databases">
        <authorList>
            <person name="Aksoy S."/>
            <person name="Warren W."/>
            <person name="Wilson R.K."/>
        </authorList>
    </citation>
    <scope>NUCLEOTIDE SEQUENCE [LARGE SCALE GENOMIC DNA]</scope>
    <source>
        <strain evidence="2">IAEA</strain>
    </source>
</reference>
<dbReference type="PANTHER" id="PTHR45945:SF3">
    <property type="entry name" value="REGULATOR OF G-PROTEIN SIGNALING LOCO"/>
    <property type="match status" value="1"/>
</dbReference>
<proteinExistence type="predicted"/>
<name>A0A1B0BQL3_9MUSC</name>
<dbReference type="VEuPathDB" id="VectorBase:GPPI037509"/>
<dbReference type="Proteomes" id="UP000092460">
    <property type="component" value="Unassembled WGS sequence"/>
</dbReference>
<sequence>MSFAFINAKDDKKIIMIVVLGRMSFKHCTLNVVRNKKVPSTLSSSITSHITISNSCHVFVVVDTRLCEHQLHLERAQDFHIECTKDLISGLCLEFPSNSEYVVNLIRGMYTPATQRCSIARFRDMLNRQNDEADISDSKIKFYFTKKYKYI</sequence>
<protein>
    <submittedName>
        <fullName evidence="1">Uncharacterized protein</fullName>
    </submittedName>
</protein>
<dbReference type="EMBL" id="JXJN01018679">
    <property type="status" value="NOT_ANNOTATED_CDS"/>
    <property type="molecule type" value="Genomic_DNA"/>
</dbReference>
<reference evidence="1" key="2">
    <citation type="submission" date="2020-05" db="UniProtKB">
        <authorList>
            <consortium name="EnsemblMetazoa"/>
        </authorList>
    </citation>
    <scope>IDENTIFICATION</scope>
    <source>
        <strain evidence="1">IAEA</strain>
    </source>
</reference>
<dbReference type="AlphaFoldDB" id="A0A1B0BQL3"/>
<dbReference type="GO" id="GO:0005886">
    <property type="term" value="C:plasma membrane"/>
    <property type="evidence" value="ECO:0007669"/>
    <property type="project" value="TreeGrafter"/>
</dbReference>
<dbReference type="EnsemblMetazoa" id="GPPI037509-RA">
    <property type="protein sequence ID" value="GPPI037509-PA"/>
    <property type="gene ID" value="GPPI037509"/>
</dbReference>
<dbReference type="GO" id="GO:0005737">
    <property type="term" value="C:cytoplasm"/>
    <property type="evidence" value="ECO:0007669"/>
    <property type="project" value="TreeGrafter"/>
</dbReference>